<evidence type="ECO:0008006" key="6">
    <source>
        <dbReference type="Google" id="ProtNLM"/>
    </source>
</evidence>
<reference evidence="4" key="1">
    <citation type="submission" date="2022-08" db="UniProtKB">
        <authorList>
            <consortium name="EnsemblMetazoa"/>
        </authorList>
    </citation>
    <scope>IDENTIFICATION</scope>
    <source>
        <strain evidence="4">05x7-T-G4-1.051#20</strain>
    </source>
</reference>
<feature type="chain" id="PRO_5036491635" description="TNFR-Cys domain-containing protein" evidence="3">
    <location>
        <begin position="40"/>
        <end position="327"/>
    </location>
</feature>
<dbReference type="GO" id="GO:0042127">
    <property type="term" value="P:regulation of cell population proliferation"/>
    <property type="evidence" value="ECO:0007669"/>
    <property type="project" value="TreeGrafter"/>
</dbReference>
<keyword evidence="5" id="KW-1185">Reference proteome</keyword>
<feature type="transmembrane region" description="Helical" evidence="2">
    <location>
        <begin position="258"/>
        <end position="282"/>
    </location>
</feature>
<name>A0A8W8HZG1_MAGGI</name>
<keyword evidence="2" id="KW-0472">Membrane</keyword>
<accession>A0A8W8HZG1</accession>
<sequence length="327" mass="36636">MGSFVSEYHNASQFTSSVRGCKMNIMMLLMTALYAVANAQPKEEYPSDMQKRGSISCKTKICGLNEDYRLCNDTYREDMCIPCPPNTFNLYNINRSQEYYGNHGQHQNVCKKATEICVNTTCLEEATINLDECLRTGKVTCECDRSRGFCGEDPRTCRPWRGNVTELKKGIELTPNCQLKKCNDGNFKDKEGYGKCHKHRECSNGEMIISNGTRTMNTQCSTSNGTQSKTTNTDVSNVNSTVGNSSTPISPNDKGNTVHVSIVIGVILGIIVFIAIIVRIIYICWHRKQRGRDNHRNGFSANSGDLRQNEEMSEMREMMIPNGSHAA</sequence>
<dbReference type="GO" id="GO:0038023">
    <property type="term" value="F:signaling receptor activity"/>
    <property type="evidence" value="ECO:0007669"/>
    <property type="project" value="TreeGrafter"/>
</dbReference>
<feature type="compositionally biased region" description="Low complexity" evidence="1">
    <location>
        <begin position="228"/>
        <end position="247"/>
    </location>
</feature>
<dbReference type="OrthoDB" id="9423210at2759"/>
<evidence type="ECO:0000256" key="3">
    <source>
        <dbReference type="SAM" id="SignalP"/>
    </source>
</evidence>
<keyword evidence="2" id="KW-0812">Transmembrane</keyword>
<evidence type="ECO:0000313" key="4">
    <source>
        <dbReference type="EnsemblMetazoa" id="G11662.1:cds"/>
    </source>
</evidence>
<dbReference type="EnsemblMetazoa" id="G11662.1">
    <property type="protein sequence ID" value="G11662.1:cds"/>
    <property type="gene ID" value="G11662"/>
</dbReference>
<organism evidence="4 5">
    <name type="scientific">Magallana gigas</name>
    <name type="common">Pacific oyster</name>
    <name type="synonym">Crassostrea gigas</name>
    <dbReference type="NCBI Taxonomy" id="29159"/>
    <lineage>
        <taxon>Eukaryota</taxon>
        <taxon>Metazoa</taxon>
        <taxon>Spiralia</taxon>
        <taxon>Lophotrochozoa</taxon>
        <taxon>Mollusca</taxon>
        <taxon>Bivalvia</taxon>
        <taxon>Autobranchia</taxon>
        <taxon>Pteriomorphia</taxon>
        <taxon>Ostreida</taxon>
        <taxon>Ostreoidea</taxon>
        <taxon>Ostreidae</taxon>
        <taxon>Magallana</taxon>
    </lineage>
</organism>
<dbReference type="Proteomes" id="UP000005408">
    <property type="component" value="Unassembled WGS sequence"/>
</dbReference>
<keyword evidence="2" id="KW-1133">Transmembrane helix</keyword>
<feature type="region of interest" description="Disordered" evidence="1">
    <location>
        <begin position="219"/>
        <end position="250"/>
    </location>
</feature>
<evidence type="ECO:0000256" key="2">
    <source>
        <dbReference type="SAM" id="Phobius"/>
    </source>
</evidence>
<dbReference type="PANTHER" id="PTHR47139:SF1">
    <property type="entry name" value="TUMOR NECROSIS FACTOR RECEPTOR SUPERFAMILY MEMBER 9"/>
    <property type="match status" value="1"/>
</dbReference>
<keyword evidence="3" id="KW-0732">Signal</keyword>
<dbReference type="PANTHER" id="PTHR47139">
    <property type="entry name" value="TUMOR NECROSIS FACTOR RECEPTOR SUPERFAMILY MEMBER 9"/>
    <property type="match status" value="1"/>
</dbReference>
<proteinExistence type="predicted"/>
<dbReference type="AlphaFoldDB" id="A0A8W8HZG1"/>
<protein>
    <recommendedName>
        <fullName evidence="6">TNFR-Cys domain-containing protein</fullName>
    </recommendedName>
</protein>
<evidence type="ECO:0000313" key="5">
    <source>
        <dbReference type="Proteomes" id="UP000005408"/>
    </source>
</evidence>
<dbReference type="Gene3D" id="2.10.50.10">
    <property type="entry name" value="Tumor Necrosis Factor Receptor, subunit A, domain 2"/>
    <property type="match status" value="1"/>
</dbReference>
<feature type="signal peptide" evidence="3">
    <location>
        <begin position="1"/>
        <end position="39"/>
    </location>
</feature>
<evidence type="ECO:0000256" key="1">
    <source>
        <dbReference type="SAM" id="MobiDB-lite"/>
    </source>
</evidence>